<dbReference type="EMBL" id="CP053892">
    <property type="protein sequence ID" value="QKG23098.1"/>
    <property type="molecule type" value="Genomic_DNA"/>
</dbReference>
<evidence type="ECO:0000313" key="10">
    <source>
        <dbReference type="Proteomes" id="UP000501240"/>
    </source>
</evidence>
<keyword evidence="10" id="KW-1185">Reference proteome</keyword>
<feature type="transmembrane region" description="Helical" evidence="7">
    <location>
        <begin position="99"/>
        <end position="116"/>
    </location>
</feature>
<keyword evidence="5 7" id="KW-1133">Transmembrane helix</keyword>
<comment type="similarity">
    <text evidence="2">Belongs to the MgtC/SapB family.</text>
</comment>
<name>A0A7D3VUK7_ACTVE</name>
<dbReference type="Pfam" id="PF02308">
    <property type="entry name" value="MgtC"/>
    <property type="match status" value="1"/>
</dbReference>
<evidence type="ECO:0000256" key="3">
    <source>
        <dbReference type="ARBA" id="ARBA00022475"/>
    </source>
</evidence>
<proteinExistence type="inferred from homology"/>
<dbReference type="InterPro" id="IPR003416">
    <property type="entry name" value="MgtC/SapB/SrpB/YhiD_fam"/>
</dbReference>
<keyword evidence="3" id="KW-1003">Cell membrane</keyword>
<evidence type="ECO:0000256" key="2">
    <source>
        <dbReference type="ARBA" id="ARBA00009298"/>
    </source>
</evidence>
<dbReference type="PRINTS" id="PR01837">
    <property type="entry name" value="MGTCSAPBPROT"/>
</dbReference>
<dbReference type="GO" id="GO:0005886">
    <property type="term" value="C:plasma membrane"/>
    <property type="evidence" value="ECO:0007669"/>
    <property type="project" value="UniProtKB-SubCell"/>
</dbReference>
<evidence type="ECO:0000256" key="6">
    <source>
        <dbReference type="ARBA" id="ARBA00023136"/>
    </source>
</evidence>
<dbReference type="AlphaFoldDB" id="A0A7D3VUK7"/>
<feature type="transmembrane region" description="Helical" evidence="7">
    <location>
        <begin position="41"/>
        <end position="60"/>
    </location>
</feature>
<keyword evidence="4 7" id="KW-0812">Transmembrane</keyword>
<evidence type="ECO:0000256" key="7">
    <source>
        <dbReference type="SAM" id="Phobius"/>
    </source>
</evidence>
<protein>
    <submittedName>
        <fullName evidence="9">Cation transporter MgtC/SapB</fullName>
    </submittedName>
</protein>
<evidence type="ECO:0000313" key="9">
    <source>
        <dbReference type="EMBL" id="QKG23098.1"/>
    </source>
</evidence>
<dbReference type="InterPro" id="IPR049177">
    <property type="entry name" value="MgtC_SapB_SrpB_YhiD_N"/>
</dbReference>
<dbReference type="Proteomes" id="UP000501240">
    <property type="component" value="Chromosome"/>
</dbReference>
<sequence length="258" mass="27327">MLELSPGQGLLQIGELLLALVLSACIGLERGLRNKSAGLRTHTLVGVGAALFMLVSKYGFQHAPGPVSFDPSRVAAQIVSGIGFIGGGLIFVRRDAVRGLTTAAVVWVTAAVGMAAGGGLWLLAVAVTCGHFLVVYGLSALARFLPLERFQPAGVTRLRLVYRDGRGALRRVLVECTQRGFAVLEVNVEREFLPDDSDRGRDERRDRDEAAGRRGPWNAVVTLLLEGPGSIADLTAVLSEMADVAGVTVGSDHGDDKE</sequence>
<gene>
    <name evidence="9" type="ORF">ACTIVE_4739</name>
</gene>
<dbReference type="RefSeq" id="WP_173097108.1">
    <property type="nucleotide sequence ID" value="NZ_CP053892.1"/>
</dbReference>
<evidence type="ECO:0000256" key="5">
    <source>
        <dbReference type="ARBA" id="ARBA00022989"/>
    </source>
</evidence>
<comment type="subcellular location">
    <subcellularLocation>
        <location evidence="1">Cell membrane</location>
        <topology evidence="1">Multi-pass membrane protein</topology>
    </subcellularLocation>
</comment>
<evidence type="ECO:0000256" key="4">
    <source>
        <dbReference type="ARBA" id="ARBA00022692"/>
    </source>
</evidence>
<organism evidence="9 10">
    <name type="scientific">Actinomadura verrucosospora</name>
    <dbReference type="NCBI Taxonomy" id="46165"/>
    <lineage>
        <taxon>Bacteria</taxon>
        <taxon>Bacillati</taxon>
        <taxon>Actinomycetota</taxon>
        <taxon>Actinomycetes</taxon>
        <taxon>Streptosporangiales</taxon>
        <taxon>Thermomonosporaceae</taxon>
        <taxon>Actinomadura</taxon>
    </lineage>
</organism>
<reference evidence="9 10" key="1">
    <citation type="submission" date="2020-05" db="EMBL/GenBank/DDBJ databases">
        <title>Actinomadura verrucosospora NRRL-B18236 (PFL_A860) Genome sequencing and assembly.</title>
        <authorList>
            <person name="Samborskyy M."/>
        </authorList>
    </citation>
    <scope>NUCLEOTIDE SEQUENCE [LARGE SCALE GENOMIC DNA]</scope>
    <source>
        <strain evidence="9 10">NRRL:B18236</strain>
    </source>
</reference>
<dbReference type="PANTHER" id="PTHR33778">
    <property type="entry name" value="PROTEIN MGTC"/>
    <property type="match status" value="1"/>
</dbReference>
<dbReference type="PANTHER" id="PTHR33778:SF1">
    <property type="entry name" value="MAGNESIUM TRANSPORTER YHID-RELATED"/>
    <property type="match status" value="1"/>
</dbReference>
<feature type="transmembrane region" description="Helical" evidence="7">
    <location>
        <begin position="72"/>
        <end position="92"/>
    </location>
</feature>
<keyword evidence="6 7" id="KW-0472">Membrane</keyword>
<accession>A0A7D3VUK7</accession>
<evidence type="ECO:0000256" key="1">
    <source>
        <dbReference type="ARBA" id="ARBA00004651"/>
    </source>
</evidence>
<feature type="domain" description="MgtC/SapB/SrpB/YhiD N-terminal" evidence="8">
    <location>
        <begin position="16"/>
        <end position="143"/>
    </location>
</feature>
<evidence type="ECO:0000259" key="8">
    <source>
        <dbReference type="Pfam" id="PF02308"/>
    </source>
</evidence>
<feature type="transmembrane region" description="Helical" evidence="7">
    <location>
        <begin position="12"/>
        <end position="29"/>
    </location>
</feature>